<evidence type="ECO:0000313" key="3">
    <source>
        <dbReference type="Proteomes" id="UP000183253"/>
    </source>
</evidence>
<gene>
    <name evidence="2" type="ORF">SAMN05444145_102179</name>
</gene>
<proteinExistence type="predicted"/>
<sequence>MKKALFLFAALTCAGFGSAQNIMADTVPALPSCVYCEIMSNHLPTHRDSGVLFDFGQKTGALKYNYLTDAAGNKLLFNSGIEALNYMVCRGWEFVQAYTSGENSGLTHYLLRIAPARLTAEQRAALLTPPERERPKPEKKR</sequence>
<keyword evidence="3" id="KW-1185">Reference proteome</keyword>
<dbReference type="RefSeq" id="WP_010263462.1">
    <property type="nucleotide sequence ID" value="NZ_CAEG01000012.1"/>
</dbReference>
<dbReference type="STRING" id="1033731.SAMN05444145_102179"/>
<evidence type="ECO:0008006" key="4">
    <source>
        <dbReference type="Google" id="ProtNLM"/>
    </source>
</evidence>
<protein>
    <recommendedName>
        <fullName evidence="4">Copper chaperone NosL</fullName>
    </recommendedName>
</protein>
<accession>A0A1H3ZE07</accession>
<organism evidence="2 3">
    <name type="scientific">Alistipes timonensis JC136</name>
    <dbReference type="NCBI Taxonomy" id="1033731"/>
    <lineage>
        <taxon>Bacteria</taxon>
        <taxon>Pseudomonadati</taxon>
        <taxon>Bacteroidota</taxon>
        <taxon>Bacteroidia</taxon>
        <taxon>Bacteroidales</taxon>
        <taxon>Rikenellaceae</taxon>
        <taxon>Alistipes</taxon>
    </lineage>
</organism>
<feature type="signal peptide" evidence="1">
    <location>
        <begin position="1"/>
        <end position="19"/>
    </location>
</feature>
<dbReference type="OrthoDB" id="5873496at2"/>
<name>A0A1H3ZE07_9BACT</name>
<evidence type="ECO:0000313" key="2">
    <source>
        <dbReference type="EMBL" id="SEA21887.1"/>
    </source>
</evidence>
<evidence type="ECO:0000256" key="1">
    <source>
        <dbReference type="SAM" id="SignalP"/>
    </source>
</evidence>
<reference evidence="2 3" key="1">
    <citation type="submission" date="2016-10" db="EMBL/GenBank/DDBJ databases">
        <authorList>
            <person name="de Groot N.N."/>
        </authorList>
    </citation>
    <scope>NUCLEOTIDE SEQUENCE [LARGE SCALE GENOMIC DNA]</scope>
    <source>
        <strain evidence="2 3">DSM 25383</strain>
    </source>
</reference>
<keyword evidence="1" id="KW-0732">Signal</keyword>
<dbReference type="Proteomes" id="UP000183253">
    <property type="component" value="Unassembled WGS sequence"/>
</dbReference>
<dbReference type="AlphaFoldDB" id="A0A1H3ZE07"/>
<dbReference type="EMBL" id="FNRI01000002">
    <property type="protein sequence ID" value="SEA21887.1"/>
    <property type="molecule type" value="Genomic_DNA"/>
</dbReference>
<feature type="chain" id="PRO_5010187125" description="Copper chaperone NosL" evidence="1">
    <location>
        <begin position="20"/>
        <end position="141"/>
    </location>
</feature>